<dbReference type="AlphaFoldDB" id="A0A6C0HFP0"/>
<accession>A0A6C0HFP0</accession>
<proteinExistence type="predicted"/>
<organism evidence="2">
    <name type="scientific">viral metagenome</name>
    <dbReference type="NCBI Taxonomy" id="1070528"/>
    <lineage>
        <taxon>unclassified sequences</taxon>
        <taxon>metagenomes</taxon>
        <taxon>organismal metagenomes</taxon>
    </lineage>
</organism>
<dbReference type="EMBL" id="MN739943">
    <property type="protein sequence ID" value="QHT78965.1"/>
    <property type="molecule type" value="Genomic_DNA"/>
</dbReference>
<feature type="region of interest" description="Disordered" evidence="1">
    <location>
        <begin position="89"/>
        <end position="110"/>
    </location>
</feature>
<reference evidence="2" key="1">
    <citation type="journal article" date="2020" name="Nature">
        <title>Giant virus diversity and host interactions through global metagenomics.</title>
        <authorList>
            <person name="Schulz F."/>
            <person name="Roux S."/>
            <person name="Paez-Espino D."/>
            <person name="Jungbluth S."/>
            <person name="Walsh D.A."/>
            <person name="Denef V.J."/>
            <person name="McMahon K.D."/>
            <person name="Konstantinidis K.T."/>
            <person name="Eloe-Fadrosh E.A."/>
            <person name="Kyrpides N.C."/>
            <person name="Woyke T."/>
        </authorList>
    </citation>
    <scope>NUCLEOTIDE SEQUENCE</scope>
    <source>
        <strain evidence="2">GVMAG-M-3300023179-97</strain>
    </source>
</reference>
<sequence length="218" mass="24410">MNHINEVEEGNILPNAVTVAAPAAPIAPVAIKRPMTDAERERNERRKAAFVELRGINPKAKWTNASKLVAFRNRKDANGERALLNTIRNSKPANNKPKNNVKKNKTKKAPAVAVAPKVAFKNIRAQVTRNVTNAGVKLNAARRQQLAALRRNNPGLSIANYLKNHAGRTRKFKPLTQTQKEKLMQEQRQQRRIFQNIAPIRKGPNPAYNLGPNKQISF</sequence>
<protein>
    <submittedName>
        <fullName evidence="2">Uncharacterized protein</fullName>
    </submittedName>
</protein>
<evidence type="ECO:0000256" key="1">
    <source>
        <dbReference type="SAM" id="MobiDB-lite"/>
    </source>
</evidence>
<evidence type="ECO:0000313" key="2">
    <source>
        <dbReference type="EMBL" id="QHT78965.1"/>
    </source>
</evidence>
<name>A0A6C0HFP0_9ZZZZ</name>
<feature type="compositionally biased region" description="Basic residues" evidence="1">
    <location>
        <begin position="99"/>
        <end position="108"/>
    </location>
</feature>